<comment type="caution">
    <text evidence="7">The sequence shown here is derived from an EMBL/GenBank/DDBJ whole genome shotgun (WGS) entry which is preliminary data.</text>
</comment>
<dbReference type="InterPro" id="IPR002569">
    <property type="entry name" value="Met_Sox_Rdtase_MsrA_dom"/>
</dbReference>
<evidence type="ECO:0000256" key="2">
    <source>
        <dbReference type="ARBA" id="ARBA00047806"/>
    </source>
</evidence>
<dbReference type="GO" id="GO:0008113">
    <property type="term" value="F:peptide-methionine (S)-S-oxide reductase activity"/>
    <property type="evidence" value="ECO:0007669"/>
    <property type="project" value="UniProtKB-UniRule"/>
</dbReference>
<dbReference type="SUPFAM" id="SSF55068">
    <property type="entry name" value="Peptide methionine sulfoxide reductase"/>
    <property type="match status" value="1"/>
</dbReference>
<dbReference type="NCBIfam" id="TIGR00401">
    <property type="entry name" value="msrA"/>
    <property type="match status" value="1"/>
</dbReference>
<dbReference type="InterPro" id="IPR036509">
    <property type="entry name" value="Met_Sox_Rdtase_MsrA_sf"/>
</dbReference>
<dbReference type="Gene3D" id="3.30.1060.10">
    <property type="entry name" value="Peptide methionine sulphoxide reductase MsrA"/>
    <property type="match status" value="1"/>
</dbReference>
<sequence length="211" mass="22738">MTKRTGWRWAGLFGAAGLAMAGGLAPAGVAAQGTATATAIFAGGCFWCVESDFDHLAGVTGTTSGYIGGENANPTYENHPGHVEAVRVTYDPARVSYDQLLDVFWHSVDPTDAGGQFCDRGHAYTTAIFAPDAAQLQAAKASKATIAKELPQVVTPIATAPTFWPAEDYHQDYYKKNPIRYKYYRYSCGRNARVKEVWGDKAYKGIKDAVG</sequence>
<evidence type="ECO:0000313" key="8">
    <source>
        <dbReference type="Proteomes" id="UP000588647"/>
    </source>
</evidence>
<accession>A0A7W6MQ01</accession>
<feature type="chain" id="PRO_5031329785" description="Peptide methionine sulfoxide reductase MsrA" evidence="5">
    <location>
        <begin position="22"/>
        <end position="211"/>
    </location>
</feature>
<dbReference type="Pfam" id="PF01625">
    <property type="entry name" value="PMSR"/>
    <property type="match status" value="1"/>
</dbReference>
<comment type="function">
    <text evidence="4">Has an important function as a repair enzyme for proteins that have been inactivated by oxidation. Catalyzes the reversible oxidation-reduction of methionine sulfoxide in proteins to methionine.</text>
</comment>
<evidence type="ECO:0000259" key="6">
    <source>
        <dbReference type="Pfam" id="PF01625"/>
    </source>
</evidence>
<evidence type="ECO:0000256" key="5">
    <source>
        <dbReference type="SAM" id="SignalP"/>
    </source>
</evidence>
<proteinExistence type="inferred from homology"/>
<gene>
    <name evidence="4" type="primary">msrA</name>
    <name evidence="7" type="ORF">GGR03_002566</name>
</gene>
<dbReference type="AlphaFoldDB" id="A0A7W6MQ01"/>
<evidence type="ECO:0000256" key="4">
    <source>
        <dbReference type="HAMAP-Rule" id="MF_01401"/>
    </source>
</evidence>
<feature type="active site" evidence="4">
    <location>
        <position position="45"/>
    </location>
</feature>
<comment type="similarity">
    <text evidence="4">Belongs to the MsrA Met sulfoxide reductase family.</text>
</comment>
<feature type="signal peptide" evidence="5">
    <location>
        <begin position="1"/>
        <end position="21"/>
    </location>
</feature>
<dbReference type="HAMAP" id="MF_01401">
    <property type="entry name" value="MsrA"/>
    <property type="match status" value="1"/>
</dbReference>
<protein>
    <recommendedName>
        <fullName evidence="4">Peptide methionine sulfoxide reductase MsrA</fullName>
        <shortName evidence="4">Protein-methionine-S-oxide reductase</shortName>
        <ecNumber evidence="4">1.8.4.11</ecNumber>
    </recommendedName>
    <alternativeName>
        <fullName evidence="4">Peptide-methionine (S)-S-oxide reductase</fullName>
        <shortName evidence="4">Peptide Met(O) reductase</shortName>
    </alternativeName>
</protein>
<organism evidence="7 8">
    <name type="scientific">Aurantimonas endophytica</name>
    <dbReference type="NCBI Taxonomy" id="1522175"/>
    <lineage>
        <taxon>Bacteria</taxon>
        <taxon>Pseudomonadati</taxon>
        <taxon>Pseudomonadota</taxon>
        <taxon>Alphaproteobacteria</taxon>
        <taxon>Hyphomicrobiales</taxon>
        <taxon>Aurantimonadaceae</taxon>
        <taxon>Aurantimonas</taxon>
    </lineage>
</organism>
<dbReference type="RefSeq" id="WP_425486715.1">
    <property type="nucleotide sequence ID" value="NZ_JAAAMM010000003.1"/>
</dbReference>
<keyword evidence="5" id="KW-0732">Signal</keyword>
<keyword evidence="1 4" id="KW-0560">Oxidoreductase</keyword>
<comment type="catalytic activity">
    <reaction evidence="2 4">
        <text>L-methionyl-[protein] + [thioredoxin]-disulfide + H2O = L-methionyl-(S)-S-oxide-[protein] + [thioredoxin]-dithiol</text>
        <dbReference type="Rhea" id="RHEA:14217"/>
        <dbReference type="Rhea" id="RHEA-COMP:10698"/>
        <dbReference type="Rhea" id="RHEA-COMP:10700"/>
        <dbReference type="Rhea" id="RHEA-COMP:12313"/>
        <dbReference type="Rhea" id="RHEA-COMP:12315"/>
        <dbReference type="ChEBI" id="CHEBI:15377"/>
        <dbReference type="ChEBI" id="CHEBI:16044"/>
        <dbReference type="ChEBI" id="CHEBI:29950"/>
        <dbReference type="ChEBI" id="CHEBI:44120"/>
        <dbReference type="ChEBI" id="CHEBI:50058"/>
        <dbReference type="EC" id="1.8.4.11"/>
    </reaction>
</comment>
<dbReference type="Proteomes" id="UP000588647">
    <property type="component" value="Unassembled WGS sequence"/>
</dbReference>
<reference evidence="7 8" key="1">
    <citation type="submission" date="2020-08" db="EMBL/GenBank/DDBJ databases">
        <title>Genomic Encyclopedia of Type Strains, Phase IV (KMG-IV): sequencing the most valuable type-strain genomes for metagenomic binning, comparative biology and taxonomic classification.</title>
        <authorList>
            <person name="Goeker M."/>
        </authorList>
    </citation>
    <scope>NUCLEOTIDE SEQUENCE [LARGE SCALE GENOMIC DNA]</scope>
    <source>
        <strain evidence="7 8">DSM 103570</strain>
    </source>
</reference>
<dbReference type="EC" id="1.8.4.11" evidence="4"/>
<feature type="domain" description="Peptide methionine sulphoxide reductase MsrA" evidence="6">
    <location>
        <begin position="38"/>
        <end position="182"/>
    </location>
</feature>
<comment type="catalytic activity">
    <reaction evidence="3 4">
        <text>[thioredoxin]-disulfide + L-methionine + H2O = L-methionine (S)-S-oxide + [thioredoxin]-dithiol</text>
        <dbReference type="Rhea" id="RHEA:19993"/>
        <dbReference type="Rhea" id="RHEA-COMP:10698"/>
        <dbReference type="Rhea" id="RHEA-COMP:10700"/>
        <dbReference type="ChEBI" id="CHEBI:15377"/>
        <dbReference type="ChEBI" id="CHEBI:29950"/>
        <dbReference type="ChEBI" id="CHEBI:50058"/>
        <dbReference type="ChEBI" id="CHEBI:57844"/>
        <dbReference type="ChEBI" id="CHEBI:58772"/>
        <dbReference type="EC" id="1.8.4.11"/>
    </reaction>
</comment>
<dbReference type="PANTHER" id="PTHR43774:SF1">
    <property type="entry name" value="PEPTIDE METHIONINE SULFOXIDE REDUCTASE MSRA 2"/>
    <property type="match status" value="1"/>
</dbReference>
<evidence type="ECO:0000256" key="1">
    <source>
        <dbReference type="ARBA" id="ARBA00023002"/>
    </source>
</evidence>
<name>A0A7W6MQ01_9HYPH</name>
<dbReference type="PANTHER" id="PTHR43774">
    <property type="entry name" value="PEPTIDE METHIONINE SULFOXIDE REDUCTASE"/>
    <property type="match status" value="1"/>
</dbReference>
<evidence type="ECO:0000313" key="7">
    <source>
        <dbReference type="EMBL" id="MBB4003485.1"/>
    </source>
</evidence>
<keyword evidence="8" id="KW-1185">Reference proteome</keyword>
<evidence type="ECO:0000256" key="3">
    <source>
        <dbReference type="ARBA" id="ARBA00048782"/>
    </source>
</evidence>
<dbReference type="EMBL" id="JACIEM010000003">
    <property type="protein sequence ID" value="MBB4003485.1"/>
    <property type="molecule type" value="Genomic_DNA"/>
</dbReference>